<evidence type="ECO:0000256" key="9">
    <source>
        <dbReference type="PROSITE-ProRule" id="PRU00169"/>
    </source>
</evidence>
<dbReference type="SUPFAM" id="SSF46689">
    <property type="entry name" value="Homeodomain-like"/>
    <property type="match status" value="1"/>
</dbReference>
<dbReference type="InterPro" id="IPR001789">
    <property type="entry name" value="Sig_transdc_resp-reg_receiver"/>
</dbReference>
<dbReference type="InterPro" id="IPR017930">
    <property type="entry name" value="Myb_dom"/>
</dbReference>
<keyword evidence="11" id="KW-1133">Transmembrane helix</keyword>
<feature type="compositionally biased region" description="Gly residues" evidence="10">
    <location>
        <begin position="767"/>
        <end position="780"/>
    </location>
</feature>
<dbReference type="GO" id="GO:0009736">
    <property type="term" value="P:cytokinin-activated signaling pathway"/>
    <property type="evidence" value="ECO:0007669"/>
    <property type="project" value="InterPro"/>
</dbReference>
<evidence type="ECO:0000256" key="10">
    <source>
        <dbReference type="SAM" id="MobiDB-lite"/>
    </source>
</evidence>
<proteinExistence type="predicted"/>
<evidence type="ECO:0000256" key="4">
    <source>
        <dbReference type="ARBA" id="ARBA00023015"/>
    </source>
</evidence>
<evidence type="ECO:0000256" key="3">
    <source>
        <dbReference type="ARBA" id="ARBA00023012"/>
    </source>
</evidence>
<keyword evidence="6" id="KW-0010">Activator</keyword>
<feature type="region of interest" description="Disordered" evidence="10">
    <location>
        <begin position="258"/>
        <end position="295"/>
    </location>
</feature>
<protein>
    <submittedName>
        <fullName evidence="14">Two-component response regulator ORR24</fullName>
    </submittedName>
</protein>
<comment type="caution">
    <text evidence="14">The sequence shown here is derived from an EMBL/GenBank/DDBJ whole genome shotgun (WGS) entry which is preliminary data.</text>
</comment>
<dbReference type="AlphaFoldDB" id="A0A1E5VBT7"/>
<dbReference type="PROSITE" id="PS51294">
    <property type="entry name" value="HTH_MYB"/>
    <property type="match status" value="1"/>
</dbReference>
<dbReference type="PROSITE" id="PS50110">
    <property type="entry name" value="RESPONSE_REGULATORY"/>
    <property type="match status" value="1"/>
</dbReference>
<evidence type="ECO:0000256" key="8">
    <source>
        <dbReference type="ARBA" id="ARBA00023242"/>
    </source>
</evidence>
<keyword evidence="11" id="KW-0472">Membrane</keyword>
<evidence type="ECO:0000256" key="5">
    <source>
        <dbReference type="ARBA" id="ARBA00023125"/>
    </source>
</evidence>
<evidence type="ECO:0000259" key="12">
    <source>
        <dbReference type="PROSITE" id="PS50110"/>
    </source>
</evidence>
<dbReference type="OrthoDB" id="623710at2759"/>
<dbReference type="PANTHER" id="PTHR43874:SF116">
    <property type="entry name" value="RESPONSE REGULATORY DOMAIN-CONTAINING PROTEIN"/>
    <property type="match status" value="1"/>
</dbReference>
<sequence length="832" mass="88979">MGTKARSGWRAGSGALKPVWRTVTARPRAWRIAPGWSMGLMWPWNGNGKSTTPWRRGLSCAAIGSERQCGCCNARSADSDAELAGTGSMNLGARGVLGFLAGLLALSAVAFLLLIVFVLMGEGMDVNMFPAGLRVLAVDDNCTTRFVLKRQLQHCNYNVTTVTEAETALHMLRETKDRDDQFHLVISDVVMPGIDGFKLLEVISLEMDIPVIMLSANEEMETMMKGIKHGACDYLVKPARMEQIRNIWTHVVRKSSISDKKKGANHTKKLTKNKKDGDCAEEDNAGTSTQKRQRISWSRELHRKFVEAINKIGLDRAVPKNILQVMNVDGLNRGNVASHLQKYRLYLKKMNEGTLRHSNPFVDELQAWQSAHTPADKNAPASSQDHLELVHPAPSSIGASSSSNAFSMMSCPSPFGMNNLQQDMELVGNGVNLPEDVPVPVQDVSRFISSGSSSANMSNGVVFNISIPFSSGTSGSSSAKISNDCSPLATSMHFPSSRSCSNYASILRAKMLEANRGIPFDADSFIEEIAAGEMPDPSSQLQLQSPELANQHSVQIQSSSAGLFNQVAPSGHLPLQSPELVNQPLTQIQSSSAGLFNQVSRESHQFAGPSNPSNSWKIGVTSRFPDISHSAGMSIGSSQGNSVKINQLTRFVASTGLVPTLENGYQNQMSGLMGRPTLMVGFSEEAVAPFNFGSSAMPIGSSAPGTSSSVRPALANLQIGNSVMLTQMPNGGDATGNSNALGSSSSVRPALANLQIANSVMLTQVPNGGGETGNLPGGGTADQQAVGDQVNNRNGLPAGTKAQNGAINDMDDLFAGWVNHVRSFLILFLSAY</sequence>
<evidence type="ECO:0000256" key="11">
    <source>
        <dbReference type="SAM" id="Phobius"/>
    </source>
</evidence>
<dbReference type="SUPFAM" id="SSF52172">
    <property type="entry name" value="CheY-like"/>
    <property type="match status" value="1"/>
</dbReference>
<feature type="region of interest" description="Disordered" evidence="10">
    <location>
        <begin position="765"/>
        <end position="802"/>
    </location>
</feature>
<dbReference type="SMART" id="SM00448">
    <property type="entry name" value="REC"/>
    <property type="match status" value="1"/>
</dbReference>
<evidence type="ECO:0000259" key="13">
    <source>
        <dbReference type="PROSITE" id="PS51294"/>
    </source>
</evidence>
<feature type="compositionally biased region" description="Basic residues" evidence="10">
    <location>
        <begin position="263"/>
        <end position="272"/>
    </location>
</feature>
<gene>
    <name evidence="14" type="ORF">BAE44_0016358</name>
</gene>
<keyword evidence="5" id="KW-0238">DNA-binding</keyword>
<dbReference type="PANTHER" id="PTHR43874">
    <property type="entry name" value="TWO-COMPONENT RESPONSE REGULATOR"/>
    <property type="match status" value="1"/>
</dbReference>
<feature type="domain" description="HTH myb-type" evidence="13">
    <location>
        <begin position="289"/>
        <end position="348"/>
    </location>
</feature>
<dbReference type="Gene3D" id="1.10.10.60">
    <property type="entry name" value="Homeodomain-like"/>
    <property type="match status" value="1"/>
</dbReference>
<dbReference type="InterPro" id="IPR011006">
    <property type="entry name" value="CheY-like_superfamily"/>
</dbReference>
<evidence type="ECO:0000256" key="7">
    <source>
        <dbReference type="ARBA" id="ARBA00023163"/>
    </source>
</evidence>
<dbReference type="GO" id="GO:0005634">
    <property type="term" value="C:nucleus"/>
    <property type="evidence" value="ECO:0007669"/>
    <property type="project" value="UniProtKB-SubCell"/>
</dbReference>
<dbReference type="InterPro" id="IPR045279">
    <property type="entry name" value="ARR-like"/>
</dbReference>
<reference evidence="14 15" key="1">
    <citation type="submission" date="2016-09" db="EMBL/GenBank/DDBJ databases">
        <title>The draft genome of Dichanthelium oligosanthes: A C3 panicoid grass species.</title>
        <authorList>
            <person name="Studer A.J."/>
            <person name="Schnable J.C."/>
            <person name="Brutnell T.P."/>
        </authorList>
    </citation>
    <scope>NUCLEOTIDE SEQUENCE [LARGE SCALE GENOMIC DNA]</scope>
    <source>
        <strain evidence="15">cv. Kellogg 1175</strain>
        <tissue evidence="14">Leaf</tissue>
    </source>
</reference>
<dbReference type="Pfam" id="PF00072">
    <property type="entry name" value="Response_reg"/>
    <property type="match status" value="1"/>
</dbReference>
<keyword evidence="4" id="KW-0805">Transcription regulation</keyword>
<dbReference type="InterPro" id="IPR006447">
    <property type="entry name" value="Myb_dom_plants"/>
</dbReference>
<evidence type="ECO:0000256" key="6">
    <source>
        <dbReference type="ARBA" id="ARBA00023159"/>
    </source>
</evidence>
<name>A0A1E5VBT7_9POAL</name>
<evidence type="ECO:0000256" key="2">
    <source>
        <dbReference type="ARBA" id="ARBA00022553"/>
    </source>
</evidence>
<keyword evidence="8" id="KW-0539">Nucleus</keyword>
<dbReference type="NCBIfam" id="TIGR01557">
    <property type="entry name" value="myb_SHAQKYF"/>
    <property type="match status" value="1"/>
</dbReference>
<feature type="modified residue" description="4-aspartylphosphate" evidence="9">
    <location>
        <position position="188"/>
    </location>
</feature>
<keyword evidence="7" id="KW-0804">Transcription</keyword>
<dbReference type="Gene3D" id="3.40.50.2300">
    <property type="match status" value="1"/>
</dbReference>
<organism evidence="14 15">
    <name type="scientific">Dichanthelium oligosanthes</name>
    <dbReference type="NCBI Taxonomy" id="888268"/>
    <lineage>
        <taxon>Eukaryota</taxon>
        <taxon>Viridiplantae</taxon>
        <taxon>Streptophyta</taxon>
        <taxon>Embryophyta</taxon>
        <taxon>Tracheophyta</taxon>
        <taxon>Spermatophyta</taxon>
        <taxon>Magnoliopsida</taxon>
        <taxon>Liliopsida</taxon>
        <taxon>Poales</taxon>
        <taxon>Poaceae</taxon>
        <taxon>PACMAD clade</taxon>
        <taxon>Panicoideae</taxon>
        <taxon>Panicodae</taxon>
        <taxon>Paniceae</taxon>
        <taxon>Dichantheliinae</taxon>
        <taxon>Dichanthelium</taxon>
    </lineage>
</organism>
<dbReference type="Proteomes" id="UP000095767">
    <property type="component" value="Unassembled WGS sequence"/>
</dbReference>
<keyword evidence="15" id="KW-1185">Reference proteome</keyword>
<evidence type="ECO:0000313" key="15">
    <source>
        <dbReference type="Proteomes" id="UP000095767"/>
    </source>
</evidence>
<dbReference type="GO" id="GO:0000160">
    <property type="term" value="P:phosphorelay signal transduction system"/>
    <property type="evidence" value="ECO:0007669"/>
    <property type="project" value="UniProtKB-KW"/>
</dbReference>
<evidence type="ECO:0000313" key="14">
    <source>
        <dbReference type="EMBL" id="OEL22620.1"/>
    </source>
</evidence>
<keyword evidence="11" id="KW-0812">Transmembrane</keyword>
<dbReference type="FunFam" id="1.10.10.60:FF:000007">
    <property type="entry name" value="Two-component response regulator"/>
    <property type="match status" value="1"/>
</dbReference>
<feature type="transmembrane region" description="Helical" evidence="11">
    <location>
        <begin position="96"/>
        <end position="120"/>
    </location>
</feature>
<dbReference type="CDD" id="cd17584">
    <property type="entry name" value="REC_typeB_ARR-like"/>
    <property type="match status" value="1"/>
</dbReference>
<comment type="subcellular location">
    <subcellularLocation>
        <location evidence="1">Nucleus</location>
    </subcellularLocation>
</comment>
<accession>A0A1E5VBT7</accession>
<evidence type="ECO:0000256" key="1">
    <source>
        <dbReference type="ARBA" id="ARBA00004123"/>
    </source>
</evidence>
<dbReference type="GO" id="GO:0003677">
    <property type="term" value="F:DNA binding"/>
    <property type="evidence" value="ECO:0007669"/>
    <property type="project" value="UniProtKB-KW"/>
</dbReference>
<keyword evidence="3" id="KW-0902">Two-component regulatory system</keyword>
<dbReference type="InterPro" id="IPR009057">
    <property type="entry name" value="Homeodomain-like_sf"/>
</dbReference>
<dbReference type="EMBL" id="LWDX02044860">
    <property type="protein sequence ID" value="OEL22620.1"/>
    <property type="molecule type" value="Genomic_DNA"/>
</dbReference>
<dbReference type="STRING" id="888268.A0A1E5VBT7"/>
<feature type="domain" description="Response regulatory" evidence="12">
    <location>
        <begin position="134"/>
        <end position="252"/>
    </location>
</feature>
<keyword evidence="2 9" id="KW-0597">Phosphoprotein</keyword>